<reference evidence="1 2" key="1">
    <citation type="submission" date="2017-11" db="EMBL/GenBank/DDBJ databases">
        <title>Evolution of Phototrophy in the Chloroflexi Phylum Driven by Horizontal Gene Transfer.</title>
        <authorList>
            <person name="Ward L.M."/>
            <person name="Hemp J."/>
            <person name="Shih P.M."/>
            <person name="Mcglynn S.E."/>
            <person name="Fischer W."/>
        </authorList>
    </citation>
    <scope>NUCLEOTIDE SEQUENCE [LARGE SCALE GENOMIC DNA]</scope>
    <source>
        <strain evidence="1">CP2_2F</strain>
    </source>
</reference>
<dbReference type="InterPro" id="IPR027417">
    <property type="entry name" value="P-loop_NTPase"/>
</dbReference>
<sequence length="169" mass="18573">MSASPESIWQARHPPEIVVITGESGAGKTTWCEAMRAFAERESLRVAGLISYGVFEGAEKVAIELCALPQGERRRLAVRREYVIGAETPRWAFDESVLAWGDSHLAALGACDVLIVDEIGPLELLHGRGWQSAFAVLAARRYQVACVVVRPTLLEPFGARFVVKQTIRL</sequence>
<dbReference type="Gene3D" id="3.40.50.300">
    <property type="entry name" value="P-loop containing nucleotide triphosphate hydrolases"/>
    <property type="match status" value="1"/>
</dbReference>
<accession>A0A2M8NYC4</accession>
<organism evidence="1 2">
    <name type="scientific">Candidatus Thermofonsia Clade 1 bacterium</name>
    <dbReference type="NCBI Taxonomy" id="2364210"/>
    <lineage>
        <taxon>Bacteria</taxon>
        <taxon>Bacillati</taxon>
        <taxon>Chloroflexota</taxon>
        <taxon>Candidatus Thermofontia</taxon>
        <taxon>Candidatus Thermofonsia Clade 1</taxon>
    </lineage>
</organism>
<protein>
    <recommendedName>
        <fullName evidence="3">AAA+ ATPase domain-containing protein</fullName>
    </recommendedName>
</protein>
<evidence type="ECO:0000313" key="2">
    <source>
        <dbReference type="Proteomes" id="UP000228921"/>
    </source>
</evidence>
<gene>
    <name evidence="1" type="ORF">CUN51_08315</name>
</gene>
<comment type="caution">
    <text evidence="1">The sequence shown here is derived from an EMBL/GenBank/DDBJ whole genome shotgun (WGS) entry which is preliminary data.</text>
</comment>
<dbReference type="EMBL" id="PGTK01000012">
    <property type="protein sequence ID" value="PJF30302.1"/>
    <property type="molecule type" value="Genomic_DNA"/>
</dbReference>
<dbReference type="InterPro" id="IPR004948">
    <property type="entry name" value="Nuc-triphosphatase_THEP1"/>
</dbReference>
<evidence type="ECO:0008006" key="3">
    <source>
        <dbReference type="Google" id="ProtNLM"/>
    </source>
</evidence>
<dbReference type="SUPFAM" id="SSF52540">
    <property type="entry name" value="P-loop containing nucleoside triphosphate hydrolases"/>
    <property type="match status" value="1"/>
</dbReference>
<proteinExistence type="predicted"/>
<dbReference type="GO" id="GO:0017111">
    <property type="term" value="F:ribonucleoside triphosphate phosphatase activity"/>
    <property type="evidence" value="ECO:0007669"/>
    <property type="project" value="InterPro"/>
</dbReference>
<dbReference type="Proteomes" id="UP000228921">
    <property type="component" value="Unassembled WGS sequence"/>
</dbReference>
<dbReference type="Pfam" id="PF03266">
    <property type="entry name" value="NTPase_1"/>
    <property type="match status" value="1"/>
</dbReference>
<name>A0A2M8NYC4_9CHLR</name>
<dbReference type="AlphaFoldDB" id="A0A2M8NYC4"/>
<evidence type="ECO:0000313" key="1">
    <source>
        <dbReference type="EMBL" id="PJF30302.1"/>
    </source>
</evidence>